<proteinExistence type="predicted"/>
<dbReference type="Pfam" id="PF08044">
    <property type="entry name" value="DUF1707"/>
    <property type="match status" value="1"/>
</dbReference>
<keyword evidence="4" id="KW-1185">Reference proteome</keyword>
<dbReference type="AlphaFoldDB" id="M1NWI1"/>
<keyword evidence="1" id="KW-0472">Membrane</keyword>
<dbReference type="eggNOG" id="ENOG50339YM">
    <property type="taxonomic scope" value="Bacteria"/>
</dbReference>
<evidence type="ECO:0000259" key="2">
    <source>
        <dbReference type="Pfam" id="PF08044"/>
    </source>
</evidence>
<dbReference type="PATRIC" id="fig|1121362.3.peg.843"/>
<keyword evidence="1" id="KW-1133">Transmembrane helix</keyword>
<dbReference type="KEGG" id="chn:A605_04195"/>
<dbReference type="HOGENOM" id="CLU_102484_1_0_11"/>
<dbReference type="Proteomes" id="UP000011723">
    <property type="component" value="Chromosome"/>
</dbReference>
<feature type="domain" description="DUF1707" evidence="2">
    <location>
        <begin position="5"/>
        <end position="57"/>
    </location>
</feature>
<feature type="transmembrane region" description="Helical" evidence="1">
    <location>
        <begin position="107"/>
        <end position="126"/>
    </location>
</feature>
<keyword evidence="1" id="KW-0812">Transmembrane</keyword>
<evidence type="ECO:0000313" key="3">
    <source>
        <dbReference type="EMBL" id="AGF71850.1"/>
    </source>
</evidence>
<dbReference type="OrthoDB" id="3534574at2"/>
<dbReference type="STRING" id="1121362.A605_04195"/>
<dbReference type="EMBL" id="CP003697">
    <property type="protein sequence ID" value="AGF71850.1"/>
    <property type="molecule type" value="Genomic_DNA"/>
</dbReference>
<evidence type="ECO:0000313" key="4">
    <source>
        <dbReference type="Proteomes" id="UP000011723"/>
    </source>
</evidence>
<dbReference type="RefSeq" id="WP_015400269.1">
    <property type="nucleotide sequence ID" value="NC_020302.1"/>
</dbReference>
<dbReference type="InterPro" id="IPR012551">
    <property type="entry name" value="DUF1707_SHOCT-like"/>
</dbReference>
<protein>
    <recommendedName>
        <fullName evidence="2">DUF1707 domain-containing protein</fullName>
    </recommendedName>
</protein>
<gene>
    <name evidence="3" type="ORF">A605_04195</name>
</gene>
<evidence type="ECO:0000256" key="1">
    <source>
        <dbReference type="SAM" id="Phobius"/>
    </source>
</evidence>
<reference evidence="3 4" key="1">
    <citation type="journal article" date="2012" name="Stand. Genomic Sci.">
        <title>Genome sequence of the halotolerant bacterium Corynebacterium halotolerans type strain YIM 70093(T) (= DSM 44683(T)).</title>
        <authorList>
            <person name="Ruckert C."/>
            <person name="Albersmeier A."/>
            <person name="Al-Dilaimi A."/>
            <person name="Niehaus K."/>
            <person name="Szczepanowski R."/>
            <person name="Kalinowski J."/>
        </authorList>
    </citation>
    <scope>NUCLEOTIDE SEQUENCE [LARGE SCALE GENOMIC DNA]</scope>
    <source>
        <strain evidence="3">YIM 70093</strain>
    </source>
</reference>
<accession>M1NWI1</accession>
<organism evidence="3 4">
    <name type="scientific">Corynebacterium halotolerans YIM 70093 = DSM 44683</name>
    <dbReference type="NCBI Taxonomy" id="1121362"/>
    <lineage>
        <taxon>Bacteria</taxon>
        <taxon>Bacillati</taxon>
        <taxon>Actinomycetota</taxon>
        <taxon>Actinomycetes</taxon>
        <taxon>Mycobacteriales</taxon>
        <taxon>Corynebacteriaceae</taxon>
        <taxon>Corynebacterium</taxon>
    </lineage>
</organism>
<name>M1NWI1_9CORY</name>
<sequence>MDDHLRLSDSDRIHALQALSTHYTDGRLDDGEFDERTRAATTARTVGELRPLFSDLPGGLPFRADPEGFQALLPVTPQEPGRAVSAHDAELREMQQIRNRGRKVENMDGAIFGVTLLVFLILQFAVGVNWAWMVWPSLVVTMSLPRLIYRFSDSDQKTYAELKEIEEKNRKARVEHAAKRMRELEDGS</sequence>